<name>A0A841MVJ1_9BACT</name>
<dbReference type="Gene3D" id="1.10.30.50">
    <property type="match status" value="1"/>
</dbReference>
<sequence length="214" mass="24633">MRGLTRLPEPQILVERKTNWLADFLASGKKRPDSSKYAHNQIKTQLNSMSFNKCFYCETKLKGKRSEVDHHIEVSVNRNLSFDWDNLCLSCDSCNNKIPHSAISIADALNPITNTDADIQENLTFTDELIEPKNNSLIGLNTIQKYRLDSDILDTRRLKSLKTFLQLIYEISQNQIQEARITLTVDEINAIHRFKSIDSSYSLMYTVLIDKYGL</sequence>
<dbReference type="InterPro" id="IPR017896">
    <property type="entry name" value="4Fe4S_Fe-S-bd"/>
</dbReference>
<dbReference type="InterPro" id="IPR002711">
    <property type="entry name" value="HNH"/>
</dbReference>
<dbReference type="GO" id="GO:0003676">
    <property type="term" value="F:nucleic acid binding"/>
    <property type="evidence" value="ECO:0007669"/>
    <property type="project" value="InterPro"/>
</dbReference>
<dbReference type="EMBL" id="JACIJO010000002">
    <property type="protein sequence ID" value="MBB6326011.1"/>
    <property type="molecule type" value="Genomic_DNA"/>
</dbReference>
<dbReference type="Proteomes" id="UP000588604">
    <property type="component" value="Unassembled WGS sequence"/>
</dbReference>
<keyword evidence="3" id="KW-1185">Reference proteome</keyword>
<dbReference type="InterPro" id="IPR003615">
    <property type="entry name" value="HNH_nuc"/>
</dbReference>
<feature type="domain" description="4Fe-4S ferredoxin-type" evidence="1">
    <location>
        <begin position="78"/>
        <end position="108"/>
    </location>
</feature>
<protein>
    <submittedName>
        <fullName evidence="2">Uncharacterized protein (TIGR02646 family)</fullName>
    </submittedName>
</protein>
<dbReference type="AlphaFoldDB" id="A0A841MVJ1"/>
<evidence type="ECO:0000313" key="2">
    <source>
        <dbReference type="EMBL" id="MBB6326011.1"/>
    </source>
</evidence>
<proteinExistence type="predicted"/>
<organism evidence="2 3">
    <name type="scientific">Algoriphagus iocasae</name>
    <dbReference type="NCBI Taxonomy" id="1836499"/>
    <lineage>
        <taxon>Bacteria</taxon>
        <taxon>Pseudomonadati</taxon>
        <taxon>Bacteroidota</taxon>
        <taxon>Cytophagia</taxon>
        <taxon>Cytophagales</taxon>
        <taxon>Cyclobacteriaceae</taxon>
        <taxon>Algoriphagus</taxon>
    </lineage>
</organism>
<dbReference type="Pfam" id="PF01844">
    <property type="entry name" value="HNH"/>
    <property type="match status" value="1"/>
</dbReference>
<gene>
    <name evidence="2" type="ORF">FHS59_001639</name>
</gene>
<evidence type="ECO:0000313" key="3">
    <source>
        <dbReference type="Proteomes" id="UP000588604"/>
    </source>
</evidence>
<evidence type="ECO:0000259" key="1">
    <source>
        <dbReference type="PROSITE" id="PS51379"/>
    </source>
</evidence>
<comment type="caution">
    <text evidence="2">The sequence shown here is derived from an EMBL/GenBank/DDBJ whole genome shotgun (WGS) entry which is preliminary data.</text>
</comment>
<dbReference type="GO" id="GO:0004519">
    <property type="term" value="F:endonuclease activity"/>
    <property type="evidence" value="ECO:0007669"/>
    <property type="project" value="InterPro"/>
</dbReference>
<dbReference type="CDD" id="cd00085">
    <property type="entry name" value="HNHc"/>
    <property type="match status" value="1"/>
</dbReference>
<dbReference type="GO" id="GO:0008270">
    <property type="term" value="F:zinc ion binding"/>
    <property type="evidence" value="ECO:0007669"/>
    <property type="project" value="InterPro"/>
</dbReference>
<dbReference type="RefSeq" id="WP_184494645.1">
    <property type="nucleotide sequence ID" value="NZ_JACIJO010000002.1"/>
</dbReference>
<reference evidence="2 3" key="1">
    <citation type="submission" date="2020-08" db="EMBL/GenBank/DDBJ databases">
        <title>Genomic Encyclopedia of Type Strains, Phase IV (KMG-IV): sequencing the most valuable type-strain genomes for metagenomic binning, comparative biology and taxonomic classification.</title>
        <authorList>
            <person name="Goeker M."/>
        </authorList>
    </citation>
    <scope>NUCLEOTIDE SEQUENCE [LARGE SCALE GENOMIC DNA]</scope>
    <source>
        <strain evidence="2 3">DSM 102044</strain>
    </source>
</reference>
<accession>A0A841MVJ1</accession>
<dbReference type="PROSITE" id="PS51379">
    <property type="entry name" value="4FE4S_FER_2"/>
    <property type="match status" value="1"/>
</dbReference>